<dbReference type="NCBIfam" id="TIGR01849">
    <property type="entry name" value="PHB_depoly_PhaZ"/>
    <property type="match status" value="1"/>
</dbReference>
<dbReference type="EMBL" id="FWXJ01000007">
    <property type="protein sequence ID" value="SMC55444.1"/>
    <property type="molecule type" value="Genomic_DNA"/>
</dbReference>
<dbReference type="InterPro" id="IPR051321">
    <property type="entry name" value="PHA/PHB_synthase"/>
</dbReference>
<evidence type="ECO:0000259" key="1">
    <source>
        <dbReference type="Pfam" id="PF06850"/>
    </source>
</evidence>
<gene>
    <name evidence="2" type="ORF">SAMN06296008_107105</name>
</gene>
<dbReference type="Pfam" id="PF06850">
    <property type="entry name" value="PHB_depo_C"/>
    <property type="match status" value="1"/>
</dbReference>
<dbReference type="PIRSF" id="PIRSF020818">
    <property type="entry name" value="PHB_depoly_PhaZ"/>
    <property type="match status" value="1"/>
</dbReference>
<dbReference type="PANTHER" id="PTHR36837:SF4">
    <property type="entry name" value="BLR0908 PROTEIN"/>
    <property type="match status" value="1"/>
</dbReference>
<keyword evidence="3" id="KW-1185">Reference proteome</keyword>
<dbReference type="InterPro" id="IPR009656">
    <property type="entry name" value="PHB_depo_C"/>
</dbReference>
<dbReference type="Proteomes" id="UP000192708">
    <property type="component" value="Unassembled WGS sequence"/>
</dbReference>
<reference evidence="2 3" key="1">
    <citation type="submission" date="2017-04" db="EMBL/GenBank/DDBJ databases">
        <authorList>
            <person name="Afonso C.L."/>
            <person name="Miller P.J."/>
            <person name="Scott M.A."/>
            <person name="Spackman E."/>
            <person name="Goraichik I."/>
            <person name="Dimitrov K.M."/>
            <person name="Suarez D.L."/>
            <person name="Swayne D.E."/>
        </authorList>
    </citation>
    <scope>NUCLEOTIDE SEQUENCE [LARGE SCALE GENOMIC DNA]</scope>
    <source>
        <strain evidence="2 3">VK13</strain>
    </source>
</reference>
<dbReference type="STRING" id="1938817.SAMN06296008_107105"/>
<dbReference type="InterPro" id="IPR010915">
    <property type="entry name" value="PHB_depoly_PhaZ"/>
</dbReference>
<evidence type="ECO:0000313" key="3">
    <source>
        <dbReference type="Proteomes" id="UP000192708"/>
    </source>
</evidence>
<feature type="domain" description="PHB de-polymerase C-terminal" evidence="1">
    <location>
        <begin position="203"/>
        <end position="403"/>
    </location>
</feature>
<organism evidence="2 3">
    <name type="scientific">Polynucleobacter kasalickyi</name>
    <dbReference type="NCBI Taxonomy" id="1938817"/>
    <lineage>
        <taxon>Bacteria</taxon>
        <taxon>Pseudomonadati</taxon>
        <taxon>Pseudomonadota</taxon>
        <taxon>Betaproteobacteria</taxon>
        <taxon>Burkholderiales</taxon>
        <taxon>Burkholderiaceae</taxon>
        <taxon>Polynucleobacter</taxon>
    </lineage>
</organism>
<proteinExistence type="predicted"/>
<dbReference type="RefSeq" id="WP_234986946.1">
    <property type="nucleotide sequence ID" value="NZ_FWXJ01000007.1"/>
</dbReference>
<dbReference type="InterPro" id="IPR029058">
    <property type="entry name" value="AB_hydrolase_fold"/>
</dbReference>
<dbReference type="AlphaFoldDB" id="A0A1W2A435"/>
<dbReference type="PANTHER" id="PTHR36837">
    <property type="entry name" value="POLY(3-HYDROXYALKANOATE) POLYMERASE SUBUNIT PHAC"/>
    <property type="match status" value="1"/>
</dbReference>
<accession>A0A1W2A435</accession>
<protein>
    <submittedName>
        <fullName evidence="2">Polyhydroxyalkanoate depolymerase, intracellular</fullName>
    </submittedName>
</protein>
<sequence length="405" mass="46186">MMYQTYQNFAKFIDPIRWGAKEHNHVLDTYFDGFIPKSLLSVKAINEQVSLMGFTHSRPEFDIHSILDAEGIDRRVEETCATQTAFCNLLHFKKEGAVGEPKILLVTPMSGHFATLLKGTLKTLLKDHEVFITDWLNIREVPLIEGDFDFDSYVDHIIQFLHFIGEDTHLMAVCQPTVAALVATAILSEDKSDVVPASLILLAGPIDVRVNPTKVNQLANEKPISWFKQKLIANVPYQCAGKGRRVYPGVTQLIAFMNMNMQRHQDTFKKLYQLRLEGKHEEAQLIVDFYEEYFAVMDLSENFYLETVEKIFQKTELPKGVLECKGRIVNPRAIKKPFLLTIEGERDDICGIGQTLAAQDLCALLPAYRKSHHLQAGVGHYGVFNGKRWEKYIYPIVRNHIQSCI</sequence>
<name>A0A1W2A435_9BURK</name>
<dbReference type="Gene3D" id="3.40.50.1820">
    <property type="entry name" value="alpha/beta hydrolase"/>
    <property type="match status" value="1"/>
</dbReference>
<evidence type="ECO:0000313" key="2">
    <source>
        <dbReference type="EMBL" id="SMC55444.1"/>
    </source>
</evidence>
<dbReference type="SUPFAM" id="SSF53474">
    <property type="entry name" value="alpha/beta-Hydrolases"/>
    <property type="match status" value="1"/>
</dbReference>